<dbReference type="SUPFAM" id="SSF55811">
    <property type="entry name" value="Nudix"/>
    <property type="match status" value="1"/>
</dbReference>
<organism evidence="7 8">
    <name type="scientific">Actinoplanes sandaracinus</name>
    <dbReference type="NCBI Taxonomy" id="3045177"/>
    <lineage>
        <taxon>Bacteria</taxon>
        <taxon>Bacillati</taxon>
        <taxon>Actinomycetota</taxon>
        <taxon>Actinomycetes</taxon>
        <taxon>Micromonosporales</taxon>
        <taxon>Micromonosporaceae</taxon>
        <taxon>Actinoplanes</taxon>
    </lineage>
</organism>
<dbReference type="EMBL" id="JASCTH010000003">
    <property type="protein sequence ID" value="MDI6098181.1"/>
    <property type="molecule type" value="Genomic_DNA"/>
</dbReference>
<dbReference type="InterPro" id="IPR000086">
    <property type="entry name" value="NUDIX_hydrolase_dom"/>
</dbReference>
<sequence>MIDSAEQARPFATPRVAAGALFVDDQGGVLMLRPTYKAYWDIPGGYVEEGETPLNACVREVQEELGLQVAIESLLAVDWAPNPDEGDKVLFVFDGGHLRPEQLAAIQFEDGEISQWAFVDQERLDEVTIPRLARRVRAALSARRSAQTVYLQDGAAPAN</sequence>
<dbReference type="PANTHER" id="PTHR43046:SF12">
    <property type="entry name" value="GDP-MANNOSE MANNOSYL HYDROLASE"/>
    <property type="match status" value="1"/>
</dbReference>
<dbReference type="PANTHER" id="PTHR43046">
    <property type="entry name" value="GDP-MANNOSE MANNOSYL HYDROLASE"/>
    <property type="match status" value="1"/>
</dbReference>
<feature type="domain" description="Nudix hydrolase" evidence="6">
    <location>
        <begin position="13"/>
        <end position="141"/>
    </location>
</feature>
<comment type="caution">
    <text evidence="7">The sequence shown here is derived from an EMBL/GenBank/DDBJ whole genome shotgun (WGS) entry which is preliminary data.</text>
</comment>
<dbReference type="PRINTS" id="PR00502">
    <property type="entry name" value="NUDIXFAMILY"/>
</dbReference>
<dbReference type="GO" id="GO:0016787">
    <property type="term" value="F:hydrolase activity"/>
    <property type="evidence" value="ECO:0007669"/>
    <property type="project" value="UniProtKB-KW"/>
</dbReference>
<accession>A0ABT6WEN2</accession>
<comment type="cofactor">
    <cofactor evidence="1">
        <name>Mg(2+)</name>
        <dbReference type="ChEBI" id="CHEBI:18420"/>
    </cofactor>
</comment>
<reference evidence="7 8" key="1">
    <citation type="submission" date="2023-05" db="EMBL/GenBank/DDBJ databases">
        <title>Actinoplanes sp. NEAU-A12 genome sequencing.</title>
        <authorList>
            <person name="Wang Z.-S."/>
        </authorList>
    </citation>
    <scope>NUCLEOTIDE SEQUENCE [LARGE SCALE GENOMIC DNA]</scope>
    <source>
        <strain evidence="7 8">NEAU-A12</strain>
    </source>
</reference>
<dbReference type="EC" id="3.6.-.-" evidence="7"/>
<dbReference type="Proteomes" id="UP001241758">
    <property type="component" value="Unassembled WGS sequence"/>
</dbReference>
<evidence type="ECO:0000256" key="2">
    <source>
        <dbReference type="ARBA" id="ARBA00005582"/>
    </source>
</evidence>
<dbReference type="CDD" id="cd18876">
    <property type="entry name" value="NUDIX_Hydrolase"/>
    <property type="match status" value="1"/>
</dbReference>
<keyword evidence="8" id="KW-1185">Reference proteome</keyword>
<name>A0ABT6WEN2_9ACTN</name>
<evidence type="ECO:0000256" key="3">
    <source>
        <dbReference type="ARBA" id="ARBA00022801"/>
    </source>
</evidence>
<dbReference type="Gene3D" id="3.90.79.10">
    <property type="entry name" value="Nucleoside Triphosphate Pyrophosphohydrolase"/>
    <property type="match status" value="1"/>
</dbReference>
<dbReference type="RefSeq" id="WP_282757707.1">
    <property type="nucleotide sequence ID" value="NZ_JASCTH010000003.1"/>
</dbReference>
<dbReference type="InterPro" id="IPR020476">
    <property type="entry name" value="Nudix_hydrolase"/>
</dbReference>
<evidence type="ECO:0000256" key="5">
    <source>
        <dbReference type="RuleBase" id="RU003476"/>
    </source>
</evidence>
<dbReference type="InterPro" id="IPR020084">
    <property type="entry name" value="NUDIX_hydrolase_CS"/>
</dbReference>
<dbReference type="InterPro" id="IPR015797">
    <property type="entry name" value="NUDIX_hydrolase-like_dom_sf"/>
</dbReference>
<evidence type="ECO:0000256" key="1">
    <source>
        <dbReference type="ARBA" id="ARBA00001946"/>
    </source>
</evidence>
<evidence type="ECO:0000313" key="7">
    <source>
        <dbReference type="EMBL" id="MDI6098181.1"/>
    </source>
</evidence>
<evidence type="ECO:0000313" key="8">
    <source>
        <dbReference type="Proteomes" id="UP001241758"/>
    </source>
</evidence>
<evidence type="ECO:0000259" key="6">
    <source>
        <dbReference type="PROSITE" id="PS51462"/>
    </source>
</evidence>
<dbReference type="Pfam" id="PF00293">
    <property type="entry name" value="NUDIX"/>
    <property type="match status" value="1"/>
</dbReference>
<comment type="similarity">
    <text evidence="2 5">Belongs to the Nudix hydrolase family.</text>
</comment>
<keyword evidence="3 5" id="KW-0378">Hydrolase</keyword>
<protein>
    <submittedName>
        <fullName evidence="7">NUDIX hydrolase</fullName>
        <ecNumber evidence="7">3.6.-.-</ecNumber>
    </submittedName>
</protein>
<evidence type="ECO:0000256" key="4">
    <source>
        <dbReference type="ARBA" id="ARBA00022842"/>
    </source>
</evidence>
<dbReference type="PROSITE" id="PS51462">
    <property type="entry name" value="NUDIX"/>
    <property type="match status" value="1"/>
</dbReference>
<proteinExistence type="inferred from homology"/>
<keyword evidence="4" id="KW-0460">Magnesium</keyword>
<dbReference type="PROSITE" id="PS00893">
    <property type="entry name" value="NUDIX_BOX"/>
    <property type="match status" value="1"/>
</dbReference>
<gene>
    <name evidence="7" type="ORF">QLQ12_06135</name>
</gene>